<dbReference type="InterPro" id="IPR004761">
    <property type="entry name" value="Spore_GerAB"/>
</dbReference>
<feature type="transmembrane region" description="Helical" evidence="8">
    <location>
        <begin position="306"/>
        <end position="323"/>
    </location>
</feature>
<evidence type="ECO:0000256" key="7">
    <source>
        <dbReference type="ARBA" id="ARBA00023136"/>
    </source>
</evidence>
<dbReference type="GO" id="GO:0009847">
    <property type="term" value="P:spore germination"/>
    <property type="evidence" value="ECO:0007669"/>
    <property type="project" value="InterPro"/>
</dbReference>
<keyword evidence="6 8" id="KW-1133">Transmembrane helix</keyword>
<evidence type="ECO:0000256" key="3">
    <source>
        <dbReference type="ARBA" id="ARBA00022448"/>
    </source>
</evidence>
<evidence type="ECO:0000256" key="2">
    <source>
        <dbReference type="ARBA" id="ARBA00007998"/>
    </source>
</evidence>
<feature type="transmembrane region" description="Helical" evidence="8">
    <location>
        <begin position="335"/>
        <end position="357"/>
    </location>
</feature>
<evidence type="ECO:0000313" key="9">
    <source>
        <dbReference type="EMBL" id="MBC5738791.1"/>
    </source>
</evidence>
<dbReference type="Gene3D" id="1.20.1740.10">
    <property type="entry name" value="Amino acid/polyamine transporter I"/>
    <property type="match status" value="1"/>
</dbReference>
<keyword evidence="4" id="KW-0309">Germination</keyword>
<comment type="subcellular location">
    <subcellularLocation>
        <location evidence="1">Membrane</location>
        <topology evidence="1">Multi-pass membrane protein</topology>
    </subcellularLocation>
</comment>
<gene>
    <name evidence="9" type="ORF">H8S62_17415</name>
</gene>
<feature type="transmembrane region" description="Helical" evidence="8">
    <location>
        <begin position="85"/>
        <end position="104"/>
    </location>
</feature>
<feature type="transmembrane region" description="Helical" evidence="8">
    <location>
        <begin position="119"/>
        <end position="135"/>
    </location>
</feature>
<comment type="caution">
    <text evidence="9">The sequence shown here is derived from an EMBL/GenBank/DDBJ whole genome shotgun (WGS) entry which is preliminary data.</text>
</comment>
<dbReference type="EMBL" id="JACOPQ010000022">
    <property type="protein sequence ID" value="MBC5738791.1"/>
    <property type="molecule type" value="Genomic_DNA"/>
</dbReference>
<evidence type="ECO:0000256" key="5">
    <source>
        <dbReference type="ARBA" id="ARBA00022692"/>
    </source>
</evidence>
<evidence type="ECO:0000256" key="1">
    <source>
        <dbReference type="ARBA" id="ARBA00004141"/>
    </source>
</evidence>
<organism evidence="9 10">
    <name type="scientific">Lawsonibacter faecis</name>
    <dbReference type="NCBI Taxonomy" id="2763052"/>
    <lineage>
        <taxon>Bacteria</taxon>
        <taxon>Bacillati</taxon>
        <taxon>Bacillota</taxon>
        <taxon>Clostridia</taxon>
        <taxon>Eubacteriales</taxon>
        <taxon>Oscillospiraceae</taxon>
        <taxon>Lawsonibacter</taxon>
    </lineage>
</organism>
<accession>A0A8J6JFR8</accession>
<proteinExistence type="inferred from homology"/>
<evidence type="ECO:0000256" key="6">
    <source>
        <dbReference type="ARBA" id="ARBA00022989"/>
    </source>
</evidence>
<feature type="transmembrane region" description="Helical" evidence="8">
    <location>
        <begin position="44"/>
        <end position="64"/>
    </location>
</feature>
<keyword evidence="5 8" id="KW-0812">Transmembrane</keyword>
<dbReference type="PANTHER" id="PTHR34975:SF2">
    <property type="entry name" value="SPORE GERMINATION PROTEIN A2"/>
    <property type="match status" value="1"/>
</dbReference>
<feature type="transmembrane region" description="Helical" evidence="8">
    <location>
        <begin position="217"/>
        <end position="234"/>
    </location>
</feature>
<keyword evidence="7 8" id="KW-0472">Membrane</keyword>
<dbReference type="Pfam" id="PF03845">
    <property type="entry name" value="Spore_permease"/>
    <property type="match status" value="1"/>
</dbReference>
<dbReference type="PANTHER" id="PTHR34975">
    <property type="entry name" value="SPORE GERMINATION PROTEIN A2"/>
    <property type="match status" value="1"/>
</dbReference>
<reference evidence="9" key="1">
    <citation type="submission" date="2020-08" db="EMBL/GenBank/DDBJ databases">
        <title>Genome public.</title>
        <authorList>
            <person name="Liu C."/>
            <person name="Sun Q."/>
        </authorList>
    </citation>
    <scope>NUCLEOTIDE SEQUENCE</scope>
    <source>
        <strain evidence="9">NSJ-52</strain>
    </source>
</reference>
<feature type="transmembrane region" description="Helical" evidence="8">
    <location>
        <begin position="147"/>
        <end position="165"/>
    </location>
</feature>
<keyword evidence="3" id="KW-0813">Transport</keyword>
<feature type="transmembrane region" description="Helical" evidence="8">
    <location>
        <begin position="272"/>
        <end position="294"/>
    </location>
</feature>
<comment type="similarity">
    <text evidence="2">Belongs to the amino acid-polyamine-organocation (APC) superfamily. Spore germination protein (SGP) (TC 2.A.3.9) family.</text>
</comment>
<name>A0A8J6JFR8_9FIRM</name>
<evidence type="ECO:0000256" key="8">
    <source>
        <dbReference type="SAM" id="Phobius"/>
    </source>
</evidence>
<dbReference type="Proteomes" id="UP000607645">
    <property type="component" value="Unassembled WGS sequence"/>
</dbReference>
<dbReference type="GO" id="GO:0016020">
    <property type="term" value="C:membrane"/>
    <property type="evidence" value="ECO:0007669"/>
    <property type="project" value="UniProtKB-SubCell"/>
</dbReference>
<sequence>MSEDKISMRQLSVLFFVGLLSPAIRVLPSRTAQAAGEAAWLSGLAALPVALLLCWGLFRIMGALPEGEGLAGGLERLMGRFGGKLLTLIYLLWGLLLLSANARLCGQRFLATGYRNVELPLFVLILLAAVLWMTRGKFAAFARAGEIFYLVLSITLAAVLLFALFHVEPENVLPIWVEDLPGVGAAALPVLSILGYTVYGAFLSGTVRRRKGDRPRAMWWMTAFCLVLTVLQFINLGNFGPALVARMESPFFMMVKGIGVQGAFQRVESVVVALWVLSDLVFLGILAFSCCTMSRTLFGLRRERSAAIPVVLIGLTGALLLFPDAFSLHWFSDRILFIGNLVLGFAVPAVLLLIALARRRR</sequence>
<evidence type="ECO:0000256" key="4">
    <source>
        <dbReference type="ARBA" id="ARBA00022544"/>
    </source>
</evidence>
<keyword evidence="10" id="KW-1185">Reference proteome</keyword>
<dbReference type="AlphaFoldDB" id="A0A8J6JFR8"/>
<feature type="transmembrane region" description="Helical" evidence="8">
    <location>
        <begin position="185"/>
        <end position="205"/>
    </location>
</feature>
<protein>
    <submittedName>
        <fullName evidence="9">GerAB/ArcD/ProY family transporter</fullName>
    </submittedName>
</protein>
<evidence type="ECO:0000313" key="10">
    <source>
        <dbReference type="Proteomes" id="UP000607645"/>
    </source>
</evidence>